<keyword evidence="3" id="KW-1185">Reference proteome</keyword>
<evidence type="ECO:0000313" key="2">
    <source>
        <dbReference type="EMBL" id="KAJ8393607.1"/>
    </source>
</evidence>
<organism evidence="2 3">
    <name type="scientific">Aldrovandia affinis</name>
    <dbReference type="NCBI Taxonomy" id="143900"/>
    <lineage>
        <taxon>Eukaryota</taxon>
        <taxon>Metazoa</taxon>
        <taxon>Chordata</taxon>
        <taxon>Craniata</taxon>
        <taxon>Vertebrata</taxon>
        <taxon>Euteleostomi</taxon>
        <taxon>Actinopterygii</taxon>
        <taxon>Neopterygii</taxon>
        <taxon>Teleostei</taxon>
        <taxon>Notacanthiformes</taxon>
        <taxon>Halosauridae</taxon>
        <taxon>Aldrovandia</taxon>
    </lineage>
</organism>
<dbReference type="Proteomes" id="UP001221898">
    <property type="component" value="Unassembled WGS sequence"/>
</dbReference>
<dbReference type="AlphaFoldDB" id="A0AAD7S0L4"/>
<dbReference type="EMBL" id="JAINUG010000135">
    <property type="protein sequence ID" value="KAJ8393607.1"/>
    <property type="molecule type" value="Genomic_DNA"/>
</dbReference>
<reference evidence="2" key="1">
    <citation type="journal article" date="2023" name="Science">
        <title>Genome structures resolve the early diversification of teleost fishes.</title>
        <authorList>
            <person name="Parey E."/>
            <person name="Louis A."/>
            <person name="Montfort J."/>
            <person name="Bouchez O."/>
            <person name="Roques C."/>
            <person name="Iampietro C."/>
            <person name="Lluch J."/>
            <person name="Castinel A."/>
            <person name="Donnadieu C."/>
            <person name="Desvignes T."/>
            <person name="Floi Bucao C."/>
            <person name="Jouanno E."/>
            <person name="Wen M."/>
            <person name="Mejri S."/>
            <person name="Dirks R."/>
            <person name="Jansen H."/>
            <person name="Henkel C."/>
            <person name="Chen W.J."/>
            <person name="Zahm M."/>
            <person name="Cabau C."/>
            <person name="Klopp C."/>
            <person name="Thompson A.W."/>
            <person name="Robinson-Rechavi M."/>
            <person name="Braasch I."/>
            <person name="Lecointre G."/>
            <person name="Bobe J."/>
            <person name="Postlethwait J.H."/>
            <person name="Berthelot C."/>
            <person name="Roest Crollius H."/>
            <person name="Guiguen Y."/>
        </authorList>
    </citation>
    <scope>NUCLEOTIDE SEQUENCE</scope>
    <source>
        <strain evidence="2">NC1722</strain>
    </source>
</reference>
<comment type="caution">
    <text evidence="2">The sequence shown here is derived from an EMBL/GenBank/DDBJ whole genome shotgun (WGS) entry which is preliminary data.</text>
</comment>
<sequence length="126" mass="13737">MVCTCRVSLYLPSVGEHSPYQESVRQLMTAGRDQGEMAEGADWLLWVRLKMINVFQFSGDVTFLSLARPHSPARNLGIASPGVPAADLISAVSGGNDRRTNTGRQESRPPPLNTAAHALFRLMNSI</sequence>
<accession>A0AAD7S0L4</accession>
<gene>
    <name evidence="2" type="ORF">AAFF_G00058260</name>
</gene>
<name>A0AAD7S0L4_9TELE</name>
<protein>
    <submittedName>
        <fullName evidence="2">Uncharacterized protein</fullName>
    </submittedName>
</protein>
<feature type="region of interest" description="Disordered" evidence="1">
    <location>
        <begin position="92"/>
        <end position="112"/>
    </location>
</feature>
<evidence type="ECO:0000256" key="1">
    <source>
        <dbReference type="SAM" id="MobiDB-lite"/>
    </source>
</evidence>
<proteinExistence type="predicted"/>
<evidence type="ECO:0000313" key="3">
    <source>
        <dbReference type="Proteomes" id="UP001221898"/>
    </source>
</evidence>